<dbReference type="InterPro" id="IPR056924">
    <property type="entry name" value="SH3_Tf2-1"/>
</dbReference>
<dbReference type="EMBL" id="BDDD01002903">
    <property type="protein sequence ID" value="GAV83473.1"/>
    <property type="molecule type" value="Genomic_DNA"/>
</dbReference>
<gene>
    <name evidence="2" type="ORF">CFOL_v3_26920</name>
</gene>
<dbReference type="AlphaFoldDB" id="A0A1Q3CTS1"/>
<name>A0A1Q3CTS1_CEPFO</name>
<organism evidence="2 3">
    <name type="scientific">Cephalotus follicularis</name>
    <name type="common">Albany pitcher plant</name>
    <dbReference type="NCBI Taxonomy" id="3775"/>
    <lineage>
        <taxon>Eukaryota</taxon>
        <taxon>Viridiplantae</taxon>
        <taxon>Streptophyta</taxon>
        <taxon>Embryophyta</taxon>
        <taxon>Tracheophyta</taxon>
        <taxon>Spermatophyta</taxon>
        <taxon>Magnoliopsida</taxon>
        <taxon>eudicotyledons</taxon>
        <taxon>Gunneridae</taxon>
        <taxon>Pentapetalae</taxon>
        <taxon>rosids</taxon>
        <taxon>fabids</taxon>
        <taxon>Oxalidales</taxon>
        <taxon>Cephalotaceae</taxon>
        <taxon>Cephalotus</taxon>
    </lineage>
</organism>
<accession>A0A1Q3CTS1</accession>
<dbReference type="OrthoDB" id="1931063at2759"/>
<dbReference type="PANTHER" id="PTHR46148:SF60">
    <property type="entry name" value="CHROMO DOMAIN-CONTAINING PROTEIN"/>
    <property type="match status" value="1"/>
</dbReference>
<dbReference type="Pfam" id="PF24626">
    <property type="entry name" value="SH3_Tf2-1"/>
    <property type="match status" value="1"/>
</dbReference>
<reference evidence="3" key="1">
    <citation type="submission" date="2016-04" db="EMBL/GenBank/DDBJ databases">
        <title>Cephalotus genome sequencing.</title>
        <authorList>
            <person name="Fukushima K."/>
            <person name="Hasebe M."/>
            <person name="Fang X."/>
        </authorList>
    </citation>
    <scope>NUCLEOTIDE SEQUENCE [LARGE SCALE GENOMIC DNA]</scope>
    <source>
        <strain evidence="3">cv. St1</strain>
    </source>
</reference>
<evidence type="ECO:0000313" key="3">
    <source>
        <dbReference type="Proteomes" id="UP000187406"/>
    </source>
</evidence>
<evidence type="ECO:0000259" key="1">
    <source>
        <dbReference type="Pfam" id="PF24626"/>
    </source>
</evidence>
<feature type="domain" description="Tf2-1-like SH3-like" evidence="1">
    <location>
        <begin position="3"/>
        <end position="51"/>
    </location>
</feature>
<proteinExistence type="predicted"/>
<protein>
    <submittedName>
        <fullName evidence="2">Chromo domain-containing protein</fullName>
    </submittedName>
</protein>
<dbReference type="Proteomes" id="UP000187406">
    <property type="component" value="Unassembled WGS sequence"/>
</dbReference>
<keyword evidence="3" id="KW-1185">Reference proteome</keyword>
<dbReference type="InParanoid" id="A0A1Q3CTS1"/>
<sequence>MRFGKKGKLSLRYIGPFEIFERIGEVTYRLALPPNLSHVHNVFHVYLLRKYMANPSHVLSIEPIQVYKDLSYDEQPVRILDYKKQILRTKTIPLVKVLWRNHGVEEATWELEEK</sequence>
<comment type="caution">
    <text evidence="2">The sequence shown here is derived from an EMBL/GenBank/DDBJ whole genome shotgun (WGS) entry which is preliminary data.</text>
</comment>
<evidence type="ECO:0000313" key="2">
    <source>
        <dbReference type="EMBL" id="GAV83473.1"/>
    </source>
</evidence>
<dbReference type="PANTHER" id="PTHR46148">
    <property type="entry name" value="CHROMO DOMAIN-CONTAINING PROTEIN"/>
    <property type="match status" value="1"/>
</dbReference>